<sequence length="154" mass="17400">MRTKGGLIQEEDKNLQIINAVPSVTFALFSGFGSFVGWFGLGLGTKLLRLPPSSEFARFCAATGCAYIMGKSMYNGTVRVSPVVLLKEAEGRMKMELANIILTKHSDDEYLVKAVKKHFFAEHLFDDLHQDQQLFRWHPHRSYTDSVCRKNEGN</sequence>
<evidence type="ECO:0000313" key="2">
    <source>
        <dbReference type="EMBL" id="KAG2548925.1"/>
    </source>
</evidence>
<feature type="transmembrane region" description="Helical" evidence="1">
    <location>
        <begin position="20"/>
        <end position="41"/>
    </location>
</feature>
<gene>
    <name evidence="2" type="ORF">PVAP13_9KG206700</name>
</gene>
<keyword evidence="1" id="KW-0812">Transmembrane</keyword>
<organism evidence="2 3">
    <name type="scientific">Panicum virgatum</name>
    <name type="common">Blackwell switchgrass</name>
    <dbReference type="NCBI Taxonomy" id="38727"/>
    <lineage>
        <taxon>Eukaryota</taxon>
        <taxon>Viridiplantae</taxon>
        <taxon>Streptophyta</taxon>
        <taxon>Embryophyta</taxon>
        <taxon>Tracheophyta</taxon>
        <taxon>Spermatophyta</taxon>
        <taxon>Magnoliopsida</taxon>
        <taxon>Liliopsida</taxon>
        <taxon>Poales</taxon>
        <taxon>Poaceae</taxon>
        <taxon>PACMAD clade</taxon>
        <taxon>Panicoideae</taxon>
        <taxon>Panicodae</taxon>
        <taxon>Paniceae</taxon>
        <taxon>Panicinae</taxon>
        <taxon>Panicum</taxon>
        <taxon>Panicum sect. Hiantes</taxon>
    </lineage>
</organism>
<dbReference type="AlphaFoldDB" id="A0A8T0NK00"/>
<proteinExistence type="predicted"/>
<dbReference type="PANTHER" id="PTHR35986">
    <property type="entry name" value="EXPRESSED PROTEIN"/>
    <property type="match status" value="1"/>
</dbReference>
<keyword evidence="1" id="KW-0472">Membrane</keyword>
<accession>A0A8T0NK00</accession>
<evidence type="ECO:0000313" key="3">
    <source>
        <dbReference type="Proteomes" id="UP000823388"/>
    </source>
</evidence>
<comment type="caution">
    <text evidence="2">The sequence shown here is derived from an EMBL/GenBank/DDBJ whole genome shotgun (WGS) entry which is preliminary data.</text>
</comment>
<name>A0A8T0NK00_PANVG</name>
<dbReference type="Proteomes" id="UP000823388">
    <property type="component" value="Chromosome 9K"/>
</dbReference>
<keyword evidence="1" id="KW-1133">Transmembrane helix</keyword>
<evidence type="ECO:0000256" key="1">
    <source>
        <dbReference type="SAM" id="Phobius"/>
    </source>
</evidence>
<reference evidence="2" key="1">
    <citation type="submission" date="2020-05" db="EMBL/GenBank/DDBJ databases">
        <title>WGS assembly of Panicum virgatum.</title>
        <authorList>
            <person name="Lovell J.T."/>
            <person name="Jenkins J."/>
            <person name="Shu S."/>
            <person name="Juenger T.E."/>
            <person name="Schmutz J."/>
        </authorList>
    </citation>
    <scope>NUCLEOTIDE SEQUENCE</scope>
    <source>
        <strain evidence="2">AP13</strain>
    </source>
</reference>
<keyword evidence="3" id="KW-1185">Reference proteome</keyword>
<protein>
    <submittedName>
        <fullName evidence="2">Uncharacterized protein</fullName>
    </submittedName>
</protein>
<dbReference type="PANTHER" id="PTHR35986:SF1">
    <property type="entry name" value="OS10G0430800 PROTEIN"/>
    <property type="match status" value="1"/>
</dbReference>
<dbReference type="EMBL" id="CM029053">
    <property type="protein sequence ID" value="KAG2548925.1"/>
    <property type="molecule type" value="Genomic_DNA"/>
</dbReference>